<name>A0A1G2M323_9BACT</name>
<dbReference type="InterPro" id="IPR001469">
    <property type="entry name" value="ATP_synth_F1_dsu/esu"/>
</dbReference>
<protein>
    <recommendedName>
        <fullName evidence="8">ATP synthase F1 complex delta/epsilon subunit N-terminal domain-containing protein</fullName>
    </recommendedName>
</protein>
<sequence>MSENNMHVSVYSLGKTLYEGTVASATLPAEDGVIGILPHHVPLMTALKSGQMAVHTETGEQTFSIAGGFAYTDGKYLVVLAD</sequence>
<evidence type="ECO:0000313" key="9">
    <source>
        <dbReference type="EMBL" id="OHA18295.1"/>
    </source>
</evidence>
<reference evidence="9 10" key="1">
    <citation type="journal article" date="2016" name="Nat. Commun.">
        <title>Thousands of microbial genomes shed light on interconnected biogeochemical processes in an aquifer system.</title>
        <authorList>
            <person name="Anantharaman K."/>
            <person name="Brown C.T."/>
            <person name="Hug L.A."/>
            <person name="Sharon I."/>
            <person name="Castelle C.J."/>
            <person name="Probst A.J."/>
            <person name="Thomas B.C."/>
            <person name="Singh A."/>
            <person name="Wilkins M.J."/>
            <person name="Karaoz U."/>
            <person name="Brodie E.L."/>
            <person name="Williams K.H."/>
            <person name="Hubbard S.S."/>
            <person name="Banfield J.F."/>
        </authorList>
    </citation>
    <scope>NUCLEOTIDE SEQUENCE [LARGE SCALE GENOMIC DNA]</scope>
</reference>
<evidence type="ECO:0000256" key="1">
    <source>
        <dbReference type="ARBA" id="ARBA00004184"/>
    </source>
</evidence>
<dbReference type="InterPro" id="IPR020546">
    <property type="entry name" value="ATP_synth_F1_dsu/esu_N"/>
</dbReference>
<dbReference type="AlphaFoldDB" id="A0A1G2M323"/>
<comment type="similarity">
    <text evidence="2">Belongs to the ATPase epsilon chain family.</text>
</comment>
<evidence type="ECO:0000313" key="10">
    <source>
        <dbReference type="Proteomes" id="UP000178873"/>
    </source>
</evidence>
<keyword evidence="6" id="KW-0139">CF(1)</keyword>
<dbReference type="CDD" id="cd12152">
    <property type="entry name" value="F1-ATPase_delta"/>
    <property type="match status" value="1"/>
</dbReference>
<evidence type="ECO:0000259" key="8">
    <source>
        <dbReference type="Pfam" id="PF02823"/>
    </source>
</evidence>
<organism evidence="9 10">
    <name type="scientific">Candidatus Taylorbacteria bacterium RIFCSPHIGHO2_01_FULL_46_22b</name>
    <dbReference type="NCBI Taxonomy" id="1802301"/>
    <lineage>
        <taxon>Bacteria</taxon>
        <taxon>Candidatus Tayloriibacteriota</taxon>
    </lineage>
</organism>
<comment type="caution">
    <text evidence="9">The sequence shown here is derived from an EMBL/GenBank/DDBJ whole genome shotgun (WGS) entry which is preliminary data.</text>
</comment>
<keyword evidence="3" id="KW-0813">Transport</keyword>
<proteinExistence type="inferred from homology"/>
<dbReference type="SUPFAM" id="SSF51344">
    <property type="entry name" value="Epsilon subunit of F1F0-ATP synthase N-terminal domain"/>
    <property type="match status" value="1"/>
</dbReference>
<dbReference type="PANTHER" id="PTHR13822:SF10">
    <property type="entry name" value="ATP SYNTHASE EPSILON CHAIN, CHLOROPLASTIC"/>
    <property type="match status" value="1"/>
</dbReference>
<keyword evidence="7" id="KW-0066">ATP synthesis</keyword>
<dbReference type="GO" id="GO:0046933">
    <property type="term" value="F:proton-transporting ATP synthase activity, rotational mechanism"/>
    <property type="evidence" value="ECO:0007669"/>
    <property type="project" value="InterPro"/>
</dbReference>
<keyword evidence="4" id="KW-0406">Ion transport</keyword>
<dbReference type="Gene3D" id="2.60.15.10">
    <property type="entry name" value="F0F1 ATP synthase delta/epsilon subunit, N-terminal"/>
    <property type="match status" value="1"/>
</dbReference>
<dbReference type="GO" id="GO:0045259">
    <property type="term" value="C:proton-transporting ATP synthase complex"/>
    <property type="evidence" value="ECO:0007669"/>
    <property type="project" value="UniProtKB-KW"/>
</dbReference>
<dbReference type="Pfam" id="PF02823">
    <property type="entry name" value="ATP-synt_DE_N"/>
    <property type="match status" value="1"/>
</dbReference>
<evidence type="ECO:0000256" key="5">
    <source>
        <dbReference type="ARBA" id="ARBA00023136"/>
    </source>
</evidence>
<dbReference type="Proteomes" id="UP000178873">
    <property type="component" value="Unassembled WGS sequence"/>
</dbReference>
<feature type="domain" description="ATP synthase F1 complex delta/epsilon subunit N-terminal" evidence="8">
    <location>
        <begin position="6"/>
        <end position="82"/>
    </location>
</feature>
<evidence type="ECO:0000256" key="4">
    <source>
        <dbReference type="ARBA" id="ARBA00023065"/>
    </source>
</evidence>
<evidence type="ECO:0000256" key="3">
    <source>
        <dbReference type="ARBA" id="ARBA00022448"/>
    </source>
</evidence>
<dbReference type="STRING" id="1802301.A2664_02425"/>
<comment type="subcellular location">
    <subcellularLocation>
        <location evidence="1">Endomembrane system</location>
        <topology evidence="1">Peripheral membrane protein</topology>
    </subcellularLocation>
</comment>
<dbReference type="EMBL" id="MHRF01000007">
    <property type="protein sequence ID" value="OHA18295.1"/>
    <property type="molecule type" value="Genomic_DNA"/>
</dbReference>
<evidence type="ECO:0000256" key="6">
    <source>
        <dbReference type="ARBA" id="ARBA00023196"/>
    </source>
</evidence>
<evidence type="ECO:0000256" key="2">
    <source>
        <dbReference type="ARBA" id="ARBA00005712"/>
    </source>
</evidence>
<dbReference type="InterPro" id="IPR036771">
    <property type="entry name" value="ATPsynth_dsu/esu_N"/>
</dbReference>
<accession>A0A1G2M323</accession>
<dbReference type="PANTHER" id="PTHR13822">
    <property type="entry name" value="ATP SYNTHASE DELTA/EPSILON CHAIN"/>
    <property type="match status" value="1"/>
</dbReference>
<keyword evidence="5" id="KW-0472">Membrane</keyword>
<dbReference type="GO" id="GO:0012505">
    <property type="term" value="C:endomembrane system"/>
    <property type="evidence" value="ECO:0007669"/>
    <property type="project" value="UniProtKB-SubCell"/>
</dbReference>
<evidence type="ECO:0000256" key="7">
    <source>
        <dbReference type="ARBA" id="ARBA00023310"/>
    </source>
</evidence>
<gene>
    <name evidence="9" type="ORF">A2664_02425</name>
</gene>